<name>A0AAW0BJV8_9AGAR</name>
<keyword evidence="3" id="KW-1185">Reference proteome</keyword>
<proteinExistence type="predicted"/>
<evidence type="ECO:0000256" key="1">
    <source>
        <dbReference type="SAM" id="MobiDB-lite"/>
    </source>
</evidence>
<protein>
    <submittedName>
        <fullName evidence="2">Uncharacterized protein</fullName>
    </submittedName>
</protein>
<evidence type="ECO:0000313" key="3">
    <source>
        <dbReference type="Proteomes" id="UP001362999"/>
    </source>
</evidence>
<accession>A0AAW0BJV8</accession>
<reference evidence="2 3" key="1">
    <citation type="journal article" date="2024" name="J Genomics">
        <title>Draft genome sequencing and assembly of Favolaschia claudopus CIRM-BRFM 2984 isolated from oak limbs.</title>
        <authorList>
            <person name="Navarro D."/>
            <person name="Drula E."/>
            <person name="Chaduli D."/>
            <person name="Cazenave R."/>
            <person name="Ahrendt S."/>
            <person name="Wang J."/>
            <person name="Lipzen A."/>
            <person name="Daum C."/>
            <person name="Barry K."/>
            <person name="Grigoriev I.V."/>
            <person name="Favel A."/>
            <person name="Rosso M.N."/>
            <person name="Martin F."/>
        </authorList>
    </citation>
    <scope>NUCLEOTIDE SEQUENCE [LARGE SCALE GENOMIC DNA]</scope>
    <source>
        <strain evidence="2 3">CIRM-BRFM 2984</strain>
    </source>
</reference>
<sequence>MIAHTPGTRPSPRRPPPLKHKHSVRDNPVNAPRRVRISRPVGTVASTFGPRKVMRISKRRRLEIQRIADPHDAASDGSFGKEDKTFKNLADVVIQRIPIQWSRHALPLGSI</sequence>
<dbReference type="AlphaFoldDB" id="A0AAW0BJV8"/>
<gene>
    <name evidence="2" type="ORF">R3P38DRAFT_3191205</name>
</gene>
<feature type="region of interest" description="Disordered" evidence="1">
    <location>
        <begin position="1"/>
        <end position="34"/>
    </location>
</feature>
<dbReference type="EMBL" id="JAWWNJ010000030">
    <property type="protein sequence ID" value="KAK7026964.1"/>
    <property type="molecule type" value="Genomic_DNA"/>
</dbReference>
<evidence type="ECO:0000313" key="2">
    <source>
        <dbReference type="EMBL" id="KAK7026964.1"/>
    </source>
</evidence>
<comment type="caution">
    <text evidence="2">The sequence shown here is derived from an EMBL/GenBank/DDBJ whole genome shotgun (WGS) entry which is preliminary data.</text>
</comment>
<organism evidence="2 3">
    <name type="scientific">Favolaschia claudopus</name>
    <dbReference type="NCBI Taxonomy" id="2862362"/>
    <lineage>
        <taxon>Eukaryota</taxon>
        <taxon>Fungi</taxon>
        <taxon>Dikarya</taxon>
        <taxon>Basidiomycota</taxon>
        <taxon>Agaricomycotina</taxon>
        <taxon>Agaricomycetes</taxon>
        <taxon>Agaricomycetidae</taxon>
        <taxon>Agaricales</taxon>
        <taxon>Marasmiineae</taxon>
        <taxon>Mycenaceae</taxon>
        <taxon>Favolaschia</taxon>
    </lineage>
</organism>
<dbReference type="Proteomes" id="UP001362999">
    <property type="component" value="Unassembled WGS sequence"/>
</dbReference>